<evidence type="ECO:0000313" key="6">
    <source>
        <dbReference type="EMBL" id="SEL06303.1"/>
    </source>
</evidence>
<evidence type="ECO:0000256" key="2">
    <source>
        <dbReference type="ARBA" id="ARBA00023125"/>
    </source>
</evidence>
<dbReference type="InterPro" id="IPR050109">
    <property type="entry name" value="HTH-type_TetR-like_transc_reg"/>
</dbReference>
<dbReference type="OrthoDB" id="9798857at2"/>
<dbReference type="Gene3D" id="1.10.357.10">
    <property type="entry name" value="Tetracycline Repressor, domain 2"/>
    <property type="match status" value="1"/>
</dbReference>
<dbReference type="RefSeq" id="WP_093004631.1">
    <property type="nucleotide sequence ID" value="NZ_FNZZ01000002.1"/>
</dbReference>
<dbReference type="Pfam" id="PF00440">
    <property type="entry name" value="TetR_N"/>
    <property type="match status" value="1"/>
</dbReference>
<dbReference type="SUPFAM" id="SSF46689">
    <property type="entry name" value="Homeodomain-like"/>
    <property type="match status" value="1"/>
</dbReference>
<evidence type="ECO:0000259" key="5">
    <source>
        <dbReference type="PROSITE" id="PS50977"/>
    </source>
</evidence>
<reference evidence="7" key="1">
    <citation type="submission" date="2016-10" db="EMBL/GenBank/DDBJ databases">
        <authorList>
            <person name="Varghese N."/>
            <person name="Submissions S."/>
        </authorList>
    </citation>
    <scope>NUCLEOTIDE SEQUENCE [LARGE SCALE GENOMIC DNA]</scope>
    <source>
        <strain evidence="7">JS21-1</strain>
    </source>
</reference>
<gene>
    <name evidence="6" type="ORF">SAMN05216382_1385</name>
</gene>
<dbReference type="GO" id="GO:0000976">
    <property type="term" value="F:transcription cis-regulatory region binding"/>
    <property type="evidence" value="ECO:0007669"/>
    <property type="project" value="TreeGrafter"/>
</dbReference>
<accession>A0A1H7M511</accession>
<evidence type="ECO:0000256" key="1">
    <source>
        <dbReference type="ARBA" id="ARBA00023015"/>
    </source>
</evidence>
<dbReference type="AlphaFoldDB" id="A0A1H7M511"/>
<proteinExistence type="predicted"/>
<evidence type="ECO:0000256" key="3">
    <source>
        <dbReference type="ARBA" id="ARBA00023163"/>
    </source>
</evidence>
<evidence type="ECO:0000313" key="7">
    <source>
        <dbReference type="Proteomes" id="UP000199214"/>
    </source>
</evidence>
<dbReference type="InterPro" id="IPR036271">
    <property type="entry name" value="Tet_transcr_reg_TetR-rel_C_sf"/>
</dbReference>
<sequence length="209" mass="23542">MPKRSREYMDNQRLRFCKAAMACFSRKGVAASNLTDICEEAQLSMGALYKHFTSRDDLLAAVLQLRSERRNSLLHGDSWSELRSAIVAYWQELQELPFWREFQGITDWNEELRSARVAQAQIVLKQIREQLERFADRAEIEPPFDLERTAQLVSIIFDGSIIGIRSTGDLHIMLDDLTDYLDLAVGARPCSAATPPGAASVGVPVPQSV</sequence>
<dbReference type="InterPro" id="IPR009057">
    <property type="entry name" value="Homeodomain-like_sf"/>
</dbReference>
<dbReference type="SUPFAM" id="SSF48498">
    <property type="entry name" value="Tetracyclin repressor-like, C-terminal domain"/>
    <property type="match status" value="1"/>
</dbReference>
<protein>
    <submittedName>
        <fullName evidence="6">Transcriptional regulator, TetR family</fullName>
    </submittedName>
</protein>
<dbReference type="InterPro" id="IPR001647">
    <property type="entry name" value="HTH_TetR"/>
</dbReference>
<dbReference type="GO" id="GO:0003700">
    <property type="term" value="F:DNA-binding transcription factor activity"/>
    <property type="evidence" value="ECO:0007669"/>
    <property type="project" value="TreeGrafter"/>
</dbReference>
<keyword evidence="2 4" id="KW-0238">DNA-binding</keyword>
<feature type="DNA-binding region" description="H-T-H motif" evidence="4">
    <location>
        <begin position="33"/>
        <end position="52"/>
    </location>
</feature>
<dbReference type="PANTHER" id="PTHR30055">
    <property type="entry name" value="HTH-TYPE TRANSCRIPTIONAL REGULATOR RUTR"/>
    <property type="match status" value="1"/>
</dbReference>
<dbReference type="Proteomes" id="UP000199214">
    <property type="component" value="Unassembled WGS sequence"/>
</dbReference>
<evidence type="ECO:0000256" key="4">
    <source>
        <dbReference type="PROSITE-ProRule" id="PRU00335"/>
    </source>
</evidence>
<feature type="domain" description="HTH tetR-type" evidence="5">
    <location>
        <begin position="10"/>
        <end position="70"/>
    </location>
</feature>
<keyword evidence="7" id="KW-1185">Reference proteome</keyword>
<keyword evidence="3" id="KW-0804">Transcription</keyword>
<dbReference type="PROSITE" id="PS50977">
    <property type="entry name" value="HTH_TETR_2"/>
    <property type="match status" value="1"/>
</dbReference>
<keyword evidence="1" id="KW-0805">Transcription regulation</keyword>
<dbReference type="PANTHER" id="PTHR30055:SF234">
    <property type="entry name" value="HTH-TYPE TRANSCRIPTIONAL REGULATOR BETI"/>
    <property type="match status" value="1"/>
</dbReference>
<name>A0A1H7M511_9SPHN</name>
<dbReference type="STRING" id="1855283.SAMN05216382_1385"/>
<dbReference type="PRINTS" id="PR00455">
    <property type="entry name" value="HTHTETR"/>
</dbReference>
<dbReference type="EMBL" id="FNZZ01000002">
    <property type="protein sequence ID" value="SEL06303.1"/>
    <property type="molecule type" value="Genomic_DNA"/>
</dbReference>
<organism evidence="6 7">
    <name type="scientific">Sphingomonas palmae</name>
    <dbReference type="NCBI Taxonomy" id="1855283"/>
    <lineage>
        <taxon>Bacteria</taxon>
        <taxon>Pseudomonadati</taxon>
        <taxon>Pseudomonadota</taxon>
        <taxon>Alphaproteobacteria</taxon>
        <taxon>Sphingomonadales</taxon>
        <taxon>Sphingomonadaceae</taxon>
        <taxon>Sphingomonas</taxon>
    </lineage>
</organism>